<feature type="domain" description="TfoX C-terminal" evidence="1">
    <location>
        <begin position="2"/>
        <end position="78"/>
    </location>
</feature>
<dbReference type="EMBL" id="MZGV01000013">
    <property type="protein sequence ID" value="OPJ62761.1"/>
    <property type="molecule type" value="Genomic_DNA"/>
</dbReference>
<dbReference type="InterPro" id="IPR007077">
    <property type="entry name" value="TfoX_C"/>
</dbReference>
<dbReference type="Proteomes" id="UP000190080">
    <property type="component" value="Unassembled WGS sequence"/>
</dbReference>
<name>A0A1V4IRU9_9CLOT</name>
<sequence>MSTLSDLPNIGNVLAKLLVDAGVDTPEALRKMGSKEAFIRLKMRDDTCCLHKLYALQGAVEGIRYTYLSKEMNQELKDFFNAL</sequence>
<protein>
    <recommendedName>
        <fullName evidence="1">TfoX C-terminal domain-containing protein</fullName>
    </recommendedName>
</protein>
<dbReference type="Pfam" id="PF04994">
    <property type="entry name" value="TfoX_C"/>
    <property type="match status" value="1"/>
</dbReference>
<dbReference type="RefSeq" id="WP_079423156.1">
    <property type="nucleotide sequence ID" value="NZ_MZGV01000013.1"/>
</dbReference>
<organism evidence="2 3">
    <name type="scientific">Clostridium oryzae</name>
    <dbReference type="NCBI Taxonomy" id="1450648"/>
    <lineage>
        <taxon>Bacteria</taxon>
        <taxon>Bacillati</taxon>
        <taxon>Bacillota</taxon>
        <taxon>Clostridia</taxon>
        <taxon>Eubacteriales</taxon>
        <taxon>Clostridiaceae</taxon>
        <taxon>Clostridium</taxon>
    </lineage>
</organism>
<accession>A0A1V4IRU9</accession>
<dbReference type="AlphaFoldDB" id="A0A1V4IRU9"/>
<dbReference type="PANTHER" id="PTHR36121">
    <property type="entry name" value="PROTEIN SXY"/>
    <property type="match status" value="1"/>
</dbReference>
<dbReference type="STRING" id="1450648.CLORY_16410"/>
<evidence type="ECO:0000313" key="2">
    <source>
        <dbReference type="EMBL" id="OPJ62761.1"/>
    </source>
</evidence>
<comment type="caution">
    <text evidence="2">The sequence shown here is derived from an EMBL/GenBank/DDBJ whole genome shotgun (WGS) entry which is preliminary data.</text>
</comment>
<keyword evidence="3" id="KW-1185">Reference proteome</keyword>
<evidence type="ECO:0000313" key="3">
    <source>
        <dbReference type="Proteomes" id="UP000190080"/>
    </source>
</evidence>
<dbReference type="InterPro" id="IPR047525">
    <property type="entry name" value="TfoX-like"/>
</dbReference>
<dbReference type="OrthoDB" id="9796798at2"/>
<evidence type="ECO:0000259" key="1">
    <source>
        <dbReference type="Pfam" id="PF04994"/>
    </source>
</evidence>
<proteinExistence type="predicted"/>
<gene>
    <name evidence="2" type="ORF">CLORY_16410</name>
</gene>
<dbReference type="Gene3D" id="1.10.150.20">
    <property type="entry name" value="5' to 3' exonuclease, C-terminal subdomain"/>
    <property type="match status" value="1"/>
</dbReference>
<dbReference type="PANTHER" id="PTHR36121:SF1">
    <property type="entry name" value="PROTEIN SXY"/>
    <property type="match status" value="1"/>
</dbReference>
<reference evidence="2 3" key="1">
    <citation type="submission" date="2017-03" db="EMBL/GenBank/DDBJ databases">
        <title>Genome sequence of Clostridium oryzae DSM 28571.</title>
        <authorList>
            <person name="Poehlein A."/>
            <person name="Daniel R."/>
        </authorList>
    </citation>
    <scope>NUCLEOTIDE SEQUENCE [LARGE SCALE GENOMIC DNA]</scope>
    <source>
        <strain evidence="2 3">DSM 28571</strain>
    </source>
</reference>